<dbReference type="EMBL" id="VFWZ01000003">
    <property type="protein sequence ID" value="TPN85975.1"/>
    <property type="molecule type" value="Genomic_DNA"/>
</dbReference>
<evidence type="ECO:0000259" key="6">
    <source>
        <dbReference type="PROSITE" id="PS50850"/>
    </source>
</evidence>
<evidence type="ECO:0000256" key="4">
    <source>
        <dbReference type="ARBA" id="ARBA00023136"/>
    </source>
</evidence>
<accession>A0A504JBW5</accession>
<proteinExistence type="predicted"/>
<evidence type="ECO:0000313" key="8">
    <source>
        <dbReference type="Proteomes" id="UP000315540"/>
    </source>
</evidence>
<feature type="transmembrane region" description="Helical" evidence="5">
    <location>
        <begin position="160"/>
        <end position="181"/>
    </location>
</feature>
<evidence type="ECO:0000256" key="3">
    <source>
        <dbReference type="ARBA" id="ARBA00022989"/>
    </source>
</evidence>
<dbReference type="RefSeq" id="WP_140593115.1">
    <property type="nucleotide sequence ID" value="NZ_VFWZ01000003.1"/>
</dbReference>
<comment type="caution">
    <text evidence="7">The sequence shown here is derived from an EMBL/GenBank/DDBJ whole genome shotgun (WGS) entry which is preliminary data.</text>
</comment>
<name>A0A504JBW5_9FLAO</name>
<feature type="transmembrane region" description="Helical" evidence="5">
    <location>
        <begin position="245"/>
        <end position="262"/>
    </location>
</feature>
<feature type="transmembrane region" description="Helical" evidence="5">
    <location>
        <begin position="211"/>
        <end position="233"/>
    </location>
</feature>
<keyword evidence="8" id="KW-1185">Reference proteome</keyword>
<gene>
    <name evidence="7" type="ORF">FHK87_11885</name>
</gene>
<dbReference type="InterPro" id="IPR020846">
    <property type="entry name" value="MFS_dom"/>
</dbReference>
<feature type="transmembrane region" description="Helical" evidence="5">
    <location>
        <begin position="332"/>
        <end position="354"/>
    </location>
</feature>
<dbReference type="PROSITE" id="PS50850">
    <property type="entry name" value="MFS"/>
    <property type="match status" value="1"/>
</dbReference>
<dbReference type="Pfam" id="PF07690">
    <property type="entry name" value="MFS_1"/>
    <property type="match status" value="2"/>
</dbReference>
<dbReference type="PANTHER" id="PTHR23531">
    <property type="entry name" value="QUINOLENE RESISTANCE PROTEIN NORA"/>
    <property type="match status" value="1"/>
</dbReference>
<feature type="domain" description="Major facilitator superfamily (MFS) profile" evidence="6">
    <location>
        <begin position="12"/>
        <end position="388"/>
    </location>
</feature>
<dbReference type="InterPro" id="IPR052714">
    <property type="entry name" value="MFS_Exporter"/>
</dbReference>
<dbReference type="CDD" id="cd17489">
    <property type="entry name" value="MFS_YfcJ_like"/>
    <property type="match status" value="1"/>
</dbReference>
<evidence type="ECO:0000256" key="5">
    <source>
        <dbReference type="SAM" id="Phobius"/>
    </source>
</evidence>
<keyword evidence="3 5" id="KW-1133">Transmembrane helix</keyword>
<dbReference type="PRINTS" id="PR01036">
    <property type="entry name" value="TCRTETB"/>
</dbReference>
<organism evidence="7 8">
    <name type="scientific">Aquimarina algicola</name>
    <dbReference type="NCBI Taxonomy" id="2589995"/>
    <lineage>
        <taxon>Bacteria</taxon>
        <taxon>Pseudomonadati</taxon>
        <taxon>Bacteroidota</taxon>
        <taxon>Flavobacteriia</taxon>
        <taxon>Flavobacteriales</taxon>
        <taxon>Flavobacteriaceae</taxon>
        <taxon>Aquimarina</taxon>
    </lineage>
</organism>
<keyword evidence="2 5" id="KW-0812">Transmembrane</keyword>
<dbReference type="InterPro" id="IPR036259">
    <property type="entry name" value="MFS_trans_sf"/>
</dbReference>
<evidence type="ECO:0000313" key="7">
    <source>
        <dbReference type="EMBL" id="TPN85975.1"/>
    </source>
</evidence>
<sequence length="392" mass="42364">MKTEQHPVYNLRFGLICLSSLFFSASYNMLIPELPSYLSSLGGAEYKGLIISLFTLTAGLSRPFSGKLADSIGRKPVMIVGTLVCVVCGLLYPVLGTVIGFLLLRLFHGFSTGFTPTAISAYVSDIIPPKRWGEALGFQGLFFSTGLALGPALGSLIKSYYSFSILFYCSSIIGVLAFVLMGKVSETLSNKETFSFSILKISKRDIIAPEVLAPACIVLLSYLSFGVILTIIPDWSDFVGVSNKGLFFIVFTISSLSIRFVAGKISDIHGRVPVIIIGLIVLLVSLIVIGYYHTVLGLMVGAAIYGLAMGILSPALNAWTIDMSIPNQKGKAIATMYIALEIGIGFGALCSGWYFQNTIINVPTIFYTCSIITMIAIAFMLFRAAKQMKISK</sequence>
<dbReference type="PANTHER" id="PTHR23531:SF1">
    <property type="entry name" value="QUINOLENE RESISTANCE PROTEIN NORA"/>
    <property type="match status" value="1"/>
</dbReference>
<feature type="transmembrane region" description="Helical" evidence="5">
    <location>
        <begin position="274"/>
        <end position="292"/>
    </location>
</feature>
<dbReference type="PROSITE" id="PS00216">
    <property type="entry name" value="SUGAR_TRANSPORT_1"/>
    <property type="match status" value="1"/>
</dbReference>
<dbReference type="OrthoDB" id="9800416at2"/>
<protein>
    <submittedName>
        <fullName evidence="7">MFS transporter</fullName>
    </submittedName>
</protein>
<dbReference type="SUPFAM" id="SSF103473">
    <property type="entry name" value="MFS general substrate transporter"/>
    <property type="match status" value="1"/>
</dbReference>
<evidence type="ECO:0000256" key="2">
    <source>
        <dbReference type="ARBA" id="ARBA00022692"/>
    </source>
</evidence>
<feature type="transmembrane region" description="Helical" evidence="5">
    <location>
        <begin position="46"/>
        <end position="65"/>
    </location>
</feature>
<dbReference type="InterPro" id="IPR005829">
    <property type="entry name" value="Sugar_transporter_CS"/>
</dbReference>
<feature type="transmembrane region" description="Helical" evidence="5">
    <location>
        <begin position="77"/>
        <end position="95"/>
    </location>
</feature>
<evidence type="ECO:0000256" key="1">
    <source>
        <dbReference type="ARBA" id="ARBA00004141"/>
    </source>
</evidence>
<comment type="subcellular location">
    <subcellularLocation>
        <location evidence="1">Membrane</location>
        <topology evidence="1">Multi-pass membrane protein</topology>
    </subcellularLocation>
</comment>
<reference evidence="7 8" key="1">
    <citation type="submission" date="2019-06" db="EMBL/GenBank/DDBJ databases">
        <authorList>
            <person name="Meng X."/>
        </authorList>
    </citation>
    <scope>NUCLEOTIDE SEQUENCE [LARGE SCALE GENOMIC DNA]</scope>
    <source>
        <strain evidence="7 8">M625</strain>
    </source>
</reference>
<dbReference type="GO" id="GO:0022857">
    <property type="term" value="F:transmembrane transporter activity"/>
    <property type="evidence" value="ECO:0007669"/>
    <property type="project" value="InterPro"/>
</dbReference>
<feature type="transmembrane region" description="Helical" evidence="5">
    <location>
        <begin position="360"/>
        <end position="382"/>
    </location>
</feature>
<dbReference type="Gene3D" id="1.20.1250.20">
    <property type="entry name" value="MFS general substrate transporter like domains"/>
    <property type="match status" value="2"/>
</dbReference>
<dbReference type="InterPro" id="IPR011701">
    <property type="entry name" value="MFS"/>
</dbReference>
<dbReference type="Proteomes" id="UP000315540">
    <property type="component" value="Unassembled WGS sequence"/>
</dbReference>
<dbReference type="AlphaFoldDB" id="A0A504JBW5"/>
<keyword evidence="4 5" id="KW-0472">Membrane</keyword>
<feature type="transmembrane region" description="Helical" evidence="5">
    <location>
        <begin position="12"/>
        <end position="31"/>
    </location>
</feature>
<feature type="transmembrane region" description="Helical" evidence="5">
    <location>
        <begin position="298"/>
        <end position="320"/>
    </location>
</feature>
<dbReference type="GO" id="GO:0016020">
    <property type="term" value="C:membrane"/>
    <property type="evidence" value="ECO:0007669"/>
    <property type="project" value="UniProtKB-SubCell"/>
</dbReference>